<feature type="coiled-coil region" evidence="5">
    <location>
        <begin position="393"/>
        <end position="435"/>
    </location>
</feature>
<feature type="compositionally biased region" description="Low complexity" evidence="6">
    <location>
        <begin position="175"/>
        <end position="184"/>
    </location>
</feature>
<feature type="domain" description="FYVE-type" evidence="7">
    <location>
        <begin position="234"/>
        <end position="293"/>
    </location>
</feature>
<dbReference type="InterPro" id="IPR011011">
    <property type="entry name" value="Znf_FYVE_PHD"/>
</dbReference>
<reference evidence="9" key="1">
    <citation type="submission" date="2017-03" db="EMBL/GenBank/DDBJ databases">
        <title>Phytopthora megakarya and P. palmivora, two closely related causual agents of cacao black pod achieved similar genome size and gene model numbers by different mechanisms.</title>
        <authorList>
            <person name="Ali S."/>
            <person name="Shao J."/>
            <person name="Larry D.J."/>
            <person name="Kronmiller B."/>
            <person name="Shen D."/>
            <person name="Strem M.D."/>
            <person name="Melnick R.L."/>
            <person name="Guiltinan M.J."/>
            <person name="Tyler B.M."/>
            <person name="Meinhardt L.W."/>
            <person name="Bailey B.A."/>
        </authorList>
    </citation>
    <scope>NUCLEOTIDE SEQUENCE [LARGE SCALE GENOMIC DNA]</scope>
    <source>
        <strain evidence="9">zdho120</strain>
    </source>
</reference>
<feature type="region of interest" description="Disordered" evidence="6">
    <location>
        <begin position="126"/>
        <end position="198"/>
    </location>
</feature>
<keyword evidence="9" id="KW-1185">Reference proteome</keyword>
<dbReference type="PROSITE" id="PS50178">
    <property type="entry name" value="ZF_FYVE"/>
    <property type="match status" value="1"/>
</dbReference>
<dbReference type="GO" id="GO:0032266">
    <property type="term" value="F:phosphatidylinositol-3-phosphate binding"/>
    <property type="evidence" value="ECO:0007669"/>
    <property type="project" value="TreeGrafter"/>
</dbReference>
<proteinExistence type="predicted"/>
<evidence type="ECO:0000256" key="1">
    <source>
        <dbReference type="ARBA" id="ARBA00022723"/>
    </source>
</evidence>
<evidence type="ECO:0000256" key="4">
    <source>
        <dbReference type="PROSITE-ProRule" id="PRU00091"/>
    </source>
</evidence>
<feature type="region of interest" description="Disordered" evidence="6">
    <location>
        <begin position="299"/>
        <end position="368"/>
    </location>
</feature>
<dbReference type="GO" id="GO:0043328">
    <property type="term" value="P:protein transport to vacuole involved in ubiquitin-dependent protein catabolic process via the multivesicular body sorting pathway"/>
    <property type="evidence" value="ECO:0007669"/>
    <property type="project" value="TreeGrafter"/>
</dbReference>
<dbReference type="Gene3D" id="3.30.40.10">
    <property type="entry name" value="Zinc/RING finger domain, C3HC4 (zinc finger)"/>
    <property type="match status" value="1"/>
</dbReference>
<dbReference type="InterPro" id="IPR013083">
    <property type="entry name" value="Znf_RING/FYVE/PHD"/>
</dbReference>
<dbReference type="STRING" id="4795.A0A225W0I1"/>
<gene>
    <name evidence="8" type="ORF">PHMEG_00015928</name>
</gene>
<feature type="compositionally biased region" description="Low complexity" evidence="6">
    <location>
        <begin position="342"/>
        <end position="355"/>
    </location>
</feature>
<feature type="compositionally biased region" description="Polar residues" evidence="6">
    <location>
        <begin position="961"/>
        <end position="982"/>
    </location>
</feature>
<comment type="caution">
    <text evidence="8">The sequence shown here is derived from an EMBL/GenBank/DDBJ whole genome shotgun (WGS) entry which is preliminary data.</text>
</comment>
<evidence type="ECO:0000256" key="5">
    <source>
        <dbReference type="SAM" id="Coils"/>
    </source>
</evidence>
<keyword evidence="1" id="KW-0479">Metal-binding</keyword>
<evidence type="ECO:0000256" key="2">
    <source>
        <dbReference type="ARBA" id="ARBA00022771"/>
    </source>
</evidence>
<dbReference type="GO" id="GO:0043130">
    <property type="term" value="F:ubiquitin binding"/>
    <property type="evidence" value="ECO:0007669"/>
    <property type="project" value="TreeGrafter"/>
</dbReference>
<dbReference type="InterPro" id="IPR000306">
    <property type="entry name" value="Znf_FYVE"/>
</dbReference>
<dbReference type="SMART" id="SM00064">
    <property type="entry name" value="FYVE"/>
    <property type="match status" value="1"/>
</dbReference>
<feature type="compositionally biased region" description="Basic residues" evidence="6">
    <location>
        <begin position="155"/>
        <end position="174"/>
    </location>
</feature>
<dbReference type="EMBL" id="NBNE01002227">
    <property type="protein sequence ID" value="OWZ11102.1"/>
    <property type="molecule type" value="Genomic_DNA"/>
</dbReference>
<dbReference type="OrthoDB" id="71118at2759"/>
<keyword evidence="5" id="KW-0175">Coiled coil</keyword>
<organism evidence="8 9">
    <name type="scientific">Phytophthora megakarya</name>
    <dbReference type="NCBI Taxonomy" id="4795"/>
    <lineage>
        <taxon>Eukaryota</taxon>
        <taxon>Sar</taxon>
        <taxon>Stramenopiles</taxon>
        <taxon>Oomycota</taxon>
        <taxon>Peronosporomycetes</taxon>
        <taxon>Peronosporales</taxon>
        <taxon>Peronosporaceae</taxon>
        <taxon>Phytophthora</taxon>
    </lineage>
</organism>
<dbReference type="SUPFAM" id="SSF57903">
    <property type="entry name" value="FYVE/PHD zinc finger"/>
    <property type="match status" value="1"/>
</dbReference>
<dbReference type="GO" id="GO:0008270">
    <property type="term" value="F:zinc ion binding"/>
    <property type="evidence" value="ECO:0007669"/>
    <property type="project" value="UniProtKB-KW"/>
</dbReference>
<keyword evidence="3" id="KW-0862">Zinc</keyword>
<keyword evidence="2 4" id="KW-0863">Zinc-finger</keyword>
<evidence type="ECO:0000313" key="9">
    <source>
        <dbReference type="Proteomes" id="UP000198211"/>
    </source>
</evidence>
<feature type="region of interest" description="Disordered" evidence="6">
    <location>
        <begin position="954"/>
        <end position="1009"/>
    </location>
</feature>
<dbReference type="InterPro" id="IPR017455">
    <property type="entry name" value="Znf_FYVE-rel"/>
</dbReference>
<dbReference type="GO" id="GO:0006623">
    <property type="term" value="P:protein targeting to vacuole"/>
    <property type="evidence" value="ECO:0007669"/>
    <property type="project" value="TreeGrafter"/>
</dbReference>
<dbReference type="AlphaFoldDB" id="A0A225W0I1"/>
<dbReference type="Pfam" id="PF01363">
    <property type="entry name" value="FYVE"/>
    <property type="match status" value="1"/>
</dbReference>
<feature type="compositionally biased region" description="Polar residues" evidence="6">
    <location>
        <begin position="326"/>
        <end position="337"/>
    </location>
</feature>
<accession>A0A225W0I1</accession>
<evidence type="ECO:0000256" key="3">
    <source>
        <dbReference type="ARBA" id="ARBA00022833"/>
    </source>
</evidence>
<dbReference type="CDD" id="cd00065">
    <property type="entry name" value="FYVE_like_SF"/>
    <property type="match status" value="1"/>
</dbReference>
<dbReference type="PANTHER" id="PTHR47794:SF1">
    <property type="entry name" value="VACUOLAR PROTEIN SORTING-ASSOCIATED PROTEIN 27"/>
    <property type="match status" value="1"/>
</dbReference>
<evidence type="ECO:0000259" key="7">
    <source>
        <dbReference type="PROSITE" id="PS50178"/>
    </source>
</evidence>
<dbReference type="GO" id="GO:0033565">
    <property type="term" value="C:ESCRT-0 complex"/>
    <property type="evidence" value="ECO:0007669"/>
    <property type="project" value="TreeGrafter"/>
</dbReference>
<protein>
    <recommendedName>
        <fullName evidence="7">FYVE-type domain-containing protein</fullName>
    </recommendedName>
</protein>
<name>A0A225W0I1_9STRA</name>
<evidence type="ECO:0000256" key="6">
    <source>
        <dbReference type="SAM" id="MobiDB-lite"/>
    </source>
</evidence>
<dbReference type="PANTHER" id="PTHR47794">
    <property type="entry name" value="VACUOLAR PROTEIN SORTING-ASSOCIATED PROTEIN 27"/>
    <property type="match status" value="1"/>
</dbReference>
<dbReference type="Proteomes" id="UP000198211">
    <property type="component" value="Unassembled WGS sequence"/>
</dbReference>
<evidence type="ECO:0000313" key="8">
    <source>
        <dbReference type="EMBL" id="OWZ11102.1"/>
    </source>
</evidence>
<sequence length="1009" mass="113153">MEHVLSATKQQALVQLMSSNPTLLNGLDEDFLASITLLSDPPKRSTPLRETKFLERKTIQLYPEDADFAEKKPKLEEVKRPSLTRATTVLLSPCSNAAAVAATASSKRDGRNMSGFSAPVARRTICPANMREKPPPIILFDDTMLSVEDEGGQTKTRRGSTKKRAKRARRRHKNGSSSGGSTNNSEDESNQHDKHDNCLASSAMTNDSSLASDSKLFFLHSIDRSALMVVCYAFSARKACYVCLREFKILRKRHSCRMCGEVICSRCSVFREVNLPVMENKFRICSCCFMAYRKKLEEGNQPSLEEEDENSDPVSDGSADLRESSTRGGSLSATSESPEARSSGVLPLSLSPSDSTSDRSSSRNTVNTMSDISFSSDTLFDMNFLGSRNMEEELEAALKAKQLEKEVEATSQQRIEVLEAQIATQESQQDLLSAEQQVQLGEARATIKVLQDKLRMQEVNARQAAHNRDSICLSKLRQTELYTNEDDESEALKKKLKVLERQLKLAGISVAEVIPYHVAKKKVEEISKRLQEIGSSEIVLEDKHEQAAVRKEYYILEQEMEKYHMALVMTDEYIEEQRRQEQEWEDANRVANLAALELLRSGIPVDISRLSERGLVELVAPSGIKFPAELARRLKRTNVLQLLRTDPKTIVKMHPSVIEGYRTTGLTLLERRALHTVMQEPFQEWKKQQKDEMAQKKYDWACKLKEAFTFGAPCTAHSTILDNHLKSNAGSDSDDEIDDEIHNCENAEFITEDIVKSDPEGAGEKALLEAQAHAREMVANQRQRDLKAHYKMNMRNVAQAVGALEDMDSILEQVRALDGSFPISTGNNDREQQTQCSSLLNSTRELMLLLAKRAGICVTGKRDPAKDETDTRSTVEIREASYAIAFLQTILADVNELIFNDQGTVRENRSMTAAATFKAVQELLDDVHRKNWANNQLRRPALPTSAMLFDAIKAKRKQSENRTSSNYSNATERESSTQTPQANKPLDLMAAIRARKRAQSNEDSANSET</sequence>